<evidence type="ECO:0000313" key="2">
    <source>
        <dbReference type="EMBL" id="OCK82958.1"/>
    </source>
</evidence>
<dbReference type="InterPro" id="IPR008709">
    <property type="entry name" value="Neurochondrin"/>
</dbReference>
<gene>
    <name evidence="2" type="ORF">K432DRAFT_379923</name>
</gene>
<sequence>MAYTQQHPSSEHAGQGTGNPSAALEQTITLLKSKDDTSRFVGLSLLQSLLDSHEELRNDRSTISRCWAAMSTKFLKKLLQARPNDKRGEDEAKSMVTLAVAVIQAFTALLAPEALEASGMTALCESLVESLVFSTPESRPLSLRALSAIGSLPKGASAICQVKNIKPLVDAAIEDELARNIISTALALTLKKDAAHSLTDLSSQRQSHENSILKQFIITCSERNQIALLEAVADALEKSQTLQDPPWRPEIIAIIRKSFVASPSNKLCRVCTRVIHYFMGIIPNLDPFFPQHSSKKANQSNSQPFSYLFINFILVDIRSTIPSLMEILASPSYPDTVLRLAASYDVLTFFISILVHLPEADDQMPSNHHVLDIPPDLLLKLRKNLAETMSLTIEYLRDRWDAAVSGTSGLHPSALPTPHHNPGGPDAPLSLTWESPTVSLDADPVILAGSRTLSLWLHEDENFQLRTEAAGITDVLLSLYSLDTTTTTTNKTQTTDYKSQVLLALEGLTATPAGIEMFLEQNGWAKLISDLQACMRLASASASAQTTLYPFCTLNIIRVLLAVVESEETTQTKEEWLKFISFMANLRPPQVVSALKTEHGREQLEELEVYTAAGQLAVALLIKTPKRLRKVLKGDCDRIYGVMSTLLGKGRDVLDEETVEGLEEVIDGFGELSV</sequence>
<accession>A0A8E2EFL6</accession>
<dbReference type="Proteomes" id="UP000250266">
    <property type="component" value="Unassembled WGS sequence"/>
</dbReference>
<dbReference type="Pfam" id="PF05536">
    <property type="entry name" value="Neurochondrin"/>
    <property type="match status" value="1"/>
</dbReference>
<dbReference type="EMBL" id="KV744873">
    <property type="protein sequence ID" value="OCK82958.1"/>
    <property type="molecule type" value="Genomic_DNA"/>
</dbReference>
<protein>
    <submittedName>
        <fullName evidence="2">DUF1941-domain-containing protein</fullName>
    </submittedName>
</protein>
<dbReference type="SUPFAM" id="SSF48371">
    <property type="entry name" value="ARM repeat"/>
    <property type="match status" value="1"/>
</dbReference>
<reference evidence="2 3" key="1">
    <citation type="journal article" date="2016" name="Nat. Commun.">
        <title>Ectomycorrhizal ecology is imprinted in the genome of the dominant symbiotic fungus Cenococcum geophilum.</title>
        <authorList>
            <consortium name="DOE Joint Genome Institute"/>
            <person name="Peter M."/>
            <person name="Kohler A."/>
            <person name="Ohm R.A."/>
            <person name="Kuo A."/>
            <person name="Krutzmann J."/>
            <person name="Morin E."/>
            <person name="Arend M."/>
            <person name="Barry K.W."/>
            <person name="Binder M."/>
            <person name="Choi C."/>
            <person name="Clum A."/>
            <person name="Copeland A."/>
            <person name="Grisel N."/>
            <person name="Haridas S."/>
            <person name="Kipfer T."/>
            <person name="LaButti K."/>
            <person name="Lindquist E."/>
            <person name="Lipzen A."/>
            <person name="Maire R."/>
            <person name="Meier B."/>
            <person name="Mihaltcheva S."/>
            <person name="Molinier V."/>
            <person name="Murat C."/>
            <person name="Poggeler S."/>
            <person name="Quandt C.A."/>
            <person name="Sperisen C."/>
            <person name="Tritt A."/>
            <person name="Tisserant E."/>
            <person name="Crous P.W."/>
            <person name="Henrissat B."/>
            <person name="Nehls U."/>
            <person name="Egli S."/>
            <person name="Spatafora J.W."/>
            <person name="Grigoriev I.V."/>
            <person name="Martin F.M."/>
        </authorList>
    </citation>
    <scope>NUCLEOTIDE SEQUENCE [LARGE SCALE GENOMIC DNA]</scope>
    <source>
        <strain evidence="2 3">CBS 459.81</strain>
    </source>
</reference>
<feature type="region of interest" description="Disordered" evidence="1">
    <location>
        <begin position="1"/>
        <end position="21"/>
    </location>
</feature>
<keyword evidence="3" id="KW-1185">Reference proteome</keyword>
<name>A0A8E2EFL6_9PEZI</name>
<dbReference type="PANTHER" id="PTHR13109:SF7">
    <property type="entry name" value="NEUROCHONDRIN"/>
    <property type="match status" value="1"/>
</dbReference>
<feature type="region of interest" description="Disordered" evidence="1">
    <location>
        <begin position="411"/>
        <end position="430"/>
    </location>
</feature>
<dbReference type="OrthoDB" id="8962942at2759"/>
<proteinExistence type="predicted"/>
<dbReference type="AlphaFoldDB" id="A0A8E2EFL6"/>
<evidence type="ECO:0000313" key="3">
    <source>
        <dbReference type="Proteomes" id="UP000250266"/>
    </source>
</evidence>
<organism evidence="2 3">
    <name type="scientific">Lepidopterella palustris CBS 459.81</name>
    <dbReference type="NCBI Taxonomy" id="1314670"/>
    <lineage>
        <taxon>Eukaryota</taxon>
        <taxon>Fungi</taxon>
        <taxon>Dikarya</taxon>
        <taxon>Ascomycota</taxon>
        <taxon>Pezizomycotina</taxon>
        <taxon>Dothideomycetes</taxon>
        <taxon>Pleosporomycetidae</taxon>
        <taxon>Mytilinidiales</taxon>
        <taxon>Argynnaceae</taxon>
        <taxon>Lepidopterella</taxon>
    </lineage>
</organism>
<dbReference type="InterPro" id="IPR016024">
    <property type="entry name" value="ARM-type_fold"/>
</dbReference>
<dbReference type="PANTHER" id="PTHR13109">
    <property type="entry name" value="NEUROCHONDRIN"/>
    <property type="match status" value="1"/>
</dbReference>
<evidence type="ECO:0000256" key="1">
    <source>
        <dbReference type="SAM" id="MobiDB-lite"/>
    </source>
</evidence>